<evidence type="ECO:0000313" key="4">
    <source>
        <dbReference type="EMBL" id="MCY9692241.1"/>
    </source>
</evidence>
<dbReference type="Pfam" id="PF00293">
    <property type="entry name" value="NUDIX"/>
    <property type="match status" value="1"/>
</dbReference>
<dbReference type="InterPro" id="IPR000086">
    <property type="entry name" value="NUDIX_hydrolase_dom"/>
</dbReference>
<dbReference type="PANTHER" id="PTHR43046:SF15">
    <property type="entry name" value="MUTT_NUDIX FAMILY PROTEIN"/>
    <property type="match status" value="1"/>
</dbReference>
<accession>A0ABT4G7U8</accession>
<keyword evidence="5" id="KW-1185">Reference proteome</keyword>
<dbReference type="Gene3D" id="3.90.79.10">
    <property type="entry name" value="Nucleoside Triphosphate Pyrophosphohydrolase"/>
    <property type="match status" value="1"/>
</dbReference>
<evidence type="ECO:0000256" key="1">
    <source>
        <dbReference type="ARBA" id="ARBA00001946"/>
    </source>
</evidence>
<dbReference type="SUPFAM" id="SSF55811">
    <property type="entry name" value="Nudix"/>
    <property type="match status" value="1"/>
</dbReference>
<dbReference type="PROSITE" id="PS00893">
    <property type="entry name" value="NUDIX_BOX"/>
    <property type="match status" value="1"/>
</dbReference>
<reference evidence="4 5" key="1">
    <citation type="submission" date="2022-05" db="EMBL/GenBank/DDBJ databases">
        <title>Genome Sequencing of Bee-Associated Microbes.</title>
        <authorList>
            <person name="Dunlap C."/>
        </authorList>
    </citation>
    <scope>NUCLEOTIDE SEQUENCE [LARGE SCALE GENOMIC DNA]</scope>
    <source>
        <strain evidence="4 5">NRRL B-14421</strain>
    </source>
</reference>
<dbReference type="PROSITE" id="PS51462">
    <property type="entry name" value="NUDIX"/>
    <property type="match status" value="1"/>
</dbReference>
<dbReference type="InterPro" id="IPR015797">
    <property type="entry name" value="NUDIX_hydrolase-like_dom_sf"/>
</dbReference>
<organism evidence="4 5">
    <name type="scientific">Paenibacillus alginolyticus</name>
    <dbReference type="NCBI Taxonomy" id="59839"/>
    <lineage>
        <taxon>Bacteria</taxon>
        <taxon>Bacillati</taxon>
        <taxon>Bacillota</taxon>
        <taxon>Bacilli</taxon>
        <taxon>Bacillales</taxon>
        <taxon>Paenibacillaceae</taxon>
        <taxon>Paenibacillus</taxon>
    </lineage>
</organism>
<name>A0ABT4G7U8_9BACL</name>
<dbReference type="PANTHER" id="PTHR43046">
    <property type="entry name" value="GDP-MANNOSE MANNOSYL HYDROLASE"/>
    <property type="match status" value="1"/>
</dbReference>
<comment type="caution">
    <text evidence="4">The sequence shown here is derived from an EMBL/GenBank/DDBJ whole genome shotgun (WGS) entry which is preliminary data.</text>
</comment>
<protein>
    <submittedName>
        <fullName evidence="4">NUDIX domain-containing protein</fullName>
    </submittedName>
</protein>
<feature type="domain" description="Nudix hydrolase" evidence="3">
    <location>
        <begin position="20"/>
        <end position="157"/>
    </location>
</feature>
<gene>
    <name evidence="4" type="ORF">M5X19_04855</name>
</gene>
<dbReference type="EMBL" id="JAMDMX010000011">
    <property type="protein sequence ID" value="MCY9692241.1"/>
    <property type="molecule type" value="Genomic_DNA"/>
</dbReference>
<comment type="cofactor">
    <cofactor evidence="1">
        <name>Mg(2+)</name>
        <dbReference type="ChEBI" id="CHEBI:18420"/>
    </cofactor>
</comment>
<dbReference type="RefSeq" id="WP_268613835.1">
    <property type="nucleotide sequence ID" value="NZ_JAMDMX010000011.1"/>
</dbReference>
<evidence type="ECO:0000313" key="5">
    <source>
        <dbReference type="Proteomes" id="UP001527099"/>
    </source>
</evidence>
<sequence length="177" mass="20418">MRLIKQMVHEHLEHLFGNAFERIAARGIILNKNKILLLYTKRYNDYSFPGGGVEPNEDVITGLKREIAEETGATNIEILSEFGYIDEYRPHYKPEYDLIHMLSYFYVCQIDDHLSTATLEDYELANGMSAVWIDIHEAIGHNQEVIAKQESSMGFSIKRETLVLELVAEELIKKHFG</sequence>
<proteinExistence type="predicted"/>
<dbReference type="Proteomes" id="UP001527099">
    <property type="component" value="Unassembled WGS sequence"/>
</dbReference>
<dbReference type="InterPro" id="IPR020084">
    <property type="entry name" value="NUDIX_hydrolase_CS"/>
</dbReference>
<keyword evidence="2" id="KW-0378">Hydrolase</keyword>
<evidence type="ECO:0000256" key="2">
    <source>
        <dbReference type="ARBA" id="ARBA00022801"/>
    </source>
</evidence>
<evidence type="ECO:0000259" key="3">
    <source>
        <dbReference type="PROSITE" id="PS51462"/>
    </source>
</evidence>